<dbReference type="AlphaFoldDB" id="A0A1Y2F0E1"/>
<evidence type="ECO:0000313" key="1">
    <source>
        <dbReference type="EMBL" id="ORY76826.1"/>
    </source>
</evidence>
<sequence>MVLLKLKFNFLVLIDLYQSQNRRYDIILTSETIYSIEYHQRLYKIIKNSLNEHGIVYIAAKANYFGCSGSLYQFLDLVQKDNKFSIEVVFTNSDSIRREIVKLQLL</sequence>
<reference evidence="1 2" key="1">
    <citation type="submission" date="2016-08" db="EMBL/GenBank/DDBJ databases">
        <title>A Parts List for Fungal Cellulosomes Revealed by Comparative Genomics.</title>
        <authorList>
            <consortium name="DOE Joint Genome Institute"/>
            <person name="Haitjema C.H."/>
            <person name="Gilmore S.P."/>
            <person name="Henske J.K."/>
            <person name="Solomon K.V."/>
            <person name="De Groot R."/>
            <person name="Kuo A."/>
            <person name="Mondo S.J."/>
            <person name="Salamov A.A."/>
            <person name="Labutti K."/>
            <person name="Zhao Z."/>
            <person name="Chiniquy J."/>
            <person name="Barry K."/>
            <person name="Brewer H.M."/>
            <person name="Purvine S.O."/>
            <person name="Wright A.T."/>
            <person name="Boxma B."/>
            <person name="Van Alen T."/>
            <person name="Hackstein J.H."/>
            <person name="Baker S.E."/>
            <person name="Grigoriev I.V."/>
            <person name="O'Malley M.A."/>
        </authorList>
    </citation>
    <scope>NUCLEOTIDE SEQUENCE [LARGE SCALE GENOMIC DNA]</scope>
    <source>
        <strain evidence="1 2">G1</strain>
    </source>
</reference>
<dbReference type="Proteomes" id="UP000193920">
    <property type="component" value="Unassembled WGS sequence"/>
</dbReference>
<dbReference type="EMBL" id="MCOG01000021">
    <property type="protein sequence ID" value="ORY76826.1"/>
    <property type="molecule type" value="Genomic_DNA"/>
</dbReference>
<name>A0A1Y2F0E1_9FUNG</name>
<accession>A0A1Y2F0E1</accession>
<dbReference type="OrthoDB" id="1723750at2759"/>
<evidence type="ECO:0000313" key="2">
    <source>
        <dbReference type="Proteomes" id="UP000193920"/>
    </source>
</evidence>
<dbReference type="GO" id="GO:0008168">
    <property type="term" value="F:methyltransferase activity"/>
    <property type="evidence" value="ECO:0007669"/>
    <property type="project" value="UniProtKB-KW"/>
</dbReference>
<dbReference type="STRING" id="1754190.A0A1Y2F0E1"/>
<proteinExistence type="predicted"/>
<dbReference type="SUPFAM" id="SSF53335">
    <property type="entry name" value="S-adenosyl-L-methionine-dependent methyltransferases"/>
    <property type="match status" value="1"/>
</dbReference>
<dbReference type="Gene3D" id="3.40.50.150">
    <property type="entry name" value="Vaccinia Virus protein VP39"/>
    <property type="match status" value="1"/>
</dbReference>
<keyword evidence="1" id="KW-0808">Transferase</keyword>
<gene>
    <name evidence="1" type="ORF">LY90DRAFT_501697</name>
</gene>
<dbReference type="InterPro" id="IPR029063">
    <property type="entry name" value="SAM-dependent_MTases_sf"/>
</dbReference>
<dbReference type="GO" id="GO:0032259">
    <property type="term" value="P:methylation"/>
    <property type="evidence" value="ECO:0007669"/>
    <property type="project" value="UniProtKB-KW"/>
</dbReference>
<protein>
    <submittedName>
        <fullName evidence="1">Histidine protein methyltransferase 1</fullName>
    </submittedName>
</protein>
<organism evidence="1 2">
    <name type="scientific">Neocallimastix californiae</name>
    <dbReference type="NCBI Taxonomy" id="1754190"/>
    <lineage>
        <taxon>Eukaryota</taxon>
        <taxon>Fungi</taxon>
        <taxon>Fungi incertae sedis</taxon>
        <taxon>Chytridiomycota</taxon>
        <taxon>Chytridiomycota incertae sedis</taxon>
        <taxon>Neocallimastigomycetes</taxon>
        <taxon>Neocallimastigales</taxon>
        <taxon>Neocallimastigaceae</taxon>
        <taxon>Neocallimastix</taxon>
    </lineage>
</organism>
<keyword evidence="1" id="KW-0489">Methyltransferase</keyword>
<keyword evidence="2" id="KW-1185">Reference proteome</keyword>
<comment type="caution">
    <text evidence="1">The sequence shown here is derived from an EMBL/GenBank/DDBJ whole genome shotgun (WGS) entry which is preliminary data.</text>
</comment>